<feature type="domain" description="GH18" evidence="3">
    <location>
        <begin position="33"/>
        <end position="383"/>
    </location>
</feature>
<evidence type="ECO:0000259" key="3">
    <source>
        <dbReference type="PROSITE" id="PS51910"/>
    </source>
</evidence>
<dbReference type="InterPro" id="IPR050314">
    <property type="entry name" value="Glycosyl_Hydrlase_18"/>
</dbReference>
<dbReference type="AlphaFoldDB" id="A0A385GLH8"/>
<accession>A0A385GLH8</accession>
<dbReference type="SMART" id="SM00636">
    <property type="entry name" value="Glyco_18"/>
    <property type="match status" value="1"/>
</dbReference>
<dbReference type="EMBL" id="MG262381">
    <property type="protein sequence ID" value="AXX71248.1"/>
    <property type="molecule type" value="mRNA"/>
</dbReference>
<feature type="signal peptide" evidence="2">
    <location>
        <begin position="1"/>
        <end position="23"/>
    </location>
</feature>
<dbReference type="SUPFAM" id="SSF51445">
    <property type="entry name" value="(Trans)glycosidases"/>
    <property type="match status" value="1"/>
</dbReference>
<dbReference type="GO" id="GO:0008061">
    <property type="term" value="F:chitin binding"/>
    <property type="evidence" value="ECO:0007669"/>
    <property type="project" value="InterPro"/>
</dbReference>
<dbReference type="GO" id="GO:0006032">
    <property type="term" value="P:chitin catabolic process"/>
    <property type="evidence" value="ECO:0007669"/>
    <property type="project" value="TreeGrafter"/>
</dbReference>
<keyword evidence="1 2" id="KW-0732">Signal</keyword>
<dbReference type="Gene3D" id="3.10.50.10">
    <property type="match status" value="1"/>
</dbReference>
<dbReference type="InterPro" id="IPR011583">
    <property type="entry name" value="Chitinase_II/V-like_cat"/>
</dbReference>
<protein>
    <submittedName>
        <fullName evidence="4">Chitinase</fullName>
    </submittedName>
</protein>
<dbReference type="Pfam" id="PF00704">
    <property type="entry name" value="Glyco_hydro_18"/>
    <property type="match status" value="1"/>
</dbReference>
<evidence type="ECO:0000256" key="2">
    <source>
        <dbReference type="SAM" id="SignalP"/>
    </source>
</evidence>
<dbReference type="GO" id="GO:0005576">
    <property type="term" value="C:extracellular region"/>
    <property type="evidence" value="ECO:0007669"/>
    <property type="project" value="TreeGrafter"/>
</dbReference>
<dbReference type="GO" id="GO:0005975">
    <property type="term" value="P:carbohydrate metabolic process"/>
    <property type="evidence" value="ECO:0007669"/>
    <property type="project" value="InterPro"/>
</dbReference>
<sequence>MVSNLCYVLALLAYVHIRATIEATPTTEPRKDLKIVCPYHLNTWYAPDSRDYLPEVIDESQCTHIVYSDRIRYTDLAANRSLHDGKKLFYDRVPEFRKKGINVSISFFKFNGYEFAKILGNSPENRTDFVDKLVGFMEQNQFNGFDLFWGCRSCAKEHYRNVTHDEYFMDLVRQLAEKFKPRGWFLSTFVSIGEGVVHNGFDIRKLSEYVDWMTYHPIDSPENSTALIAPLYFYPGDVQPESTVNFSVNYFLERGVAPHKLVLGVSSRAQQYKLQYVDKNGLNAPADQQFSEYFYEICEKVAKNEQWTVVHDPDRRIGTYAYFDEKWISYNDVEDVQNKAEYIKQNNLGGGSISSLNYDDFEGRCGCGKSPLLRALAQSLRNDGAAKMENCT</sequence>
<dbReference type="Gene3D" id="3.20.20.80">
    <property type="entry name" value="Glycosidases"/>
    <property type="match status" value="2"/>
</dbReference>
<feature type="chain" id="PRO_5017466815" evidence="2">
    <location>
        <begin position="24"/>
        <end position="392"/>
    </location>
</feature>
<dbReference type="PROSITE" id="PS51910">
    <property type="entry name" value="GH18_2"/>
    <property type="match status" value="1"/>
</dbReference>
<organism evidence="4">
    <name type="scientific">Bradysia odoriphaga</name>
    <dbReference type="NCBI Taxonomy" id="1564500"/>
    <lineage>
        <taxon>Eukaryota</taxon>
        <taxon>Metazoa</taxon>
        <taxon>Ecdysozoa</taxon>
        <taxon>Arthropoda</taxon>
        <taxon>Hexapoda</taxon>
        <taxon>Insecta</taxon>
        <taxon>Pterygota</taxon>
        <taxon>Neoptera</taxon>
        <taxon>Endopterygota</taxon>
        <taxon>Diptera</taxon>
        <taxon>Nematocera</taxon>
        <taxon>Sciaroidea</taxon>
        <taxon>Sciaridae</taxon>
        <taxon>Bradysia</taxon>
    </lineage>
</organism>
<dbReference type="PANTHER" id="PTHR11177">
    <property type="entry name" value="CHITINASE"/>
    <property type="match status" value="1"/>
</dbReference>
<proteinExistence type="evidence at transcript level"/>
<dbReference type="InterPro" id="IPR029070">
    <property type="entry name" value="Chitinase_insertion_sf"/>
</dbReference>
<name>A0A385GLH8_9DIPT</name>
<evidence type="ECO:0000313" key="4">
    <source>
        <dbReference type="EMBL" id="AXX71248.1"/>
    </source>
</evidence>
<dbReference type="InterPro" id="IPR001223">
    <property type="entry name" value="Glyco_hydro18_cat"/>
</dbReference>
<dbReference type="GO" id="GO:0004568">
    <property type="term" value="F:chitinase activity"/>
    <property type="evidence" value="ECO:0007669"/>
    <property type="project" value="TreeGrafter"/>
</dbReference>
<evidence type="ECO:0000256" key="1">
    <source>
        <dbReference type="ARBA" id="ARBA00022729"/>
    </source>
</evidence>
<dbReference type="PANTHER" id="PTHR11177:SF359">
    <property type="entry name" value="CHITINASE 10-RELATED"/>
    <property type="match status" value="1"/>
</dbReference>
<reference evidence="4" key="1">
    <citation type="submission" date="2017-10" db="EMBL/GenBank/DDBJ databases">
        <title>Genome-wide analysis of developmental stage-specific transcription in Bradysia odoriphaga.</title>
        <authorList>
            <person name="Chen H."/>
            <person name="Lin L."/>
            <person name="Xie M."/>
            <person name="Zhang G."/>
            <person name="Su W."/>
        </authorList>
    </citation>
    <scope>NUCLEOTIDE SEQUENCE</scope>
    <source>
        <strain evidence="4">Yanji</strain>
    </source>
</reference>
<dbReference type="InterPro" id="IPR017853">
    <property type="entry name" value="GH"/>
</dbReference>